<dbReference type="RefSeq" id="WP_036817021.1">
    <property type="nucleotide sequence ID" value="NZ_AVBF01000009.1"/>
</dbReference>
<dbReference type="InterPro" id="IPR013656">
    <property type="entry name" value="PAS_4"/>
</dbReference>
<dbReference type="GO" id="GO:0016020">
    <property type="term" value="C:membrane"/>
    <property type="evidence" value="ECO:0007669"/>
    <property type="project" value="InterPro"/>
</dbReference>
<keyword evidence="1 2" id="KW-0807">Transducer</keyword>
<evidence type="ECO:0000256" key="1">
    <source>
        <dbReference type="ARBA" id="ARBA00023224"/>
    </source>
</evidence>
<proteinExistence type="predicted"/>
<name>A0A0A2TGZ3_9BACI</name>
<keyword evidence="5" id="KW-1185">Reference proteome</keyword>
<reference evidence="4 5" key="1">
    <citation type="journal article" date="2015" name="Stand. Genomic Sci.">
        <title>High quality draft genome sequence of the moderately halophilic bacterium Pontibacillus yanchengensis Y32(T) and comparison among Pontibacillus genomes.</title>
        <authorList>
            <person name="Huang J."/>
            <person name="Qiao Z.X."/>
            <person name="Tang J.W."/>
            <person name="Wang G."/>
        </authorList>
    </citation>
    <scope>NUCLEOTIDE SEQUENCE [LARGE SCALE GENOMIC DNA]</scope>
    <source>
        <strain evidence="4 5">Y32</strain>
    </source>
</reference>
<dbReference type="STRING" id="1385514.N782_02440"/>
<dbReference type="SUPFAM" id="SSF55785">
    <property type="entry name" value="PYP-like sensor domain (PAS domain)"/>
    <property type="match status" value="1"/>
</dbReference>
<dbReference type="SUPFAM" id="SSF58104">
    <property type="entry name" value="Methyl-accepting chemotaxis protein (MCP) signaling domain"/>
    <property type="match status" value="1"/>
</dbReference>
<dbReference type="Pfam" id="PF00015">
    <property type="entry name" value="MCPsignal"/>
    <property type="match status" value="1"/>
</dbReference>
<dbReference type="NCBIfam" id="TIGR00229">
    <property type="entry name" value="sensory_box"/>
    <property type="match status" value="1"/>
</dbReference>
<dbReference type="PANTHER" id="PTHR32089:SF112">
    <property type="entry name" value="LYSOZYME-LIKE PROTEIN-RELATED"/>
    <property type="match status" value="1"/>
</dbReference>
<sequence>MQKEALVEDLFGAMEQNLAIIYFESDRTVSYANNIFARTMGYNNEQSMLGLHHSKFCFKEFAQSSKYDEFWNSLLSGKSFQDKIIRKDAHSNEVWLEATYMPVYEGSSVKGILKVATDITKRQNDIKSVVSSLRQMSSELNTRAEEGLQNQNKLNEKIEKITNVSKENTENLTGLREQAEQIQGVVKTIKDIASQTNLLSLNAAIEAARAGEHGRGFDVVAQEVRKLSKQVEQSIGEVRENVENITTEIKNITNGTLEIQEDVAIAVEEIQLASDGYEKVVNAGEKLKNEADNLNTII</sequence>
<dbReference type="InterPro" id="IPR000014">
    <property type="entry name" value="PAS"/>
</dbReference>
<gene>
    <name evidence="4" type="ORF">N782_02440</name>
</gene>
<evidence type="ECO:0000259" key="3">
    <source>
        <dbReference type="PROSITE" id="PS50111"/>
    </source>
</evidence>
<accession>A0A0A2TGZ3</accession>
<evidence type="ECO:0000313" key="4">
    <source>
        <dbReference type="EMBL" id="KGP73728.1"/>
    </source>
</evidence>
<comment type="caution">
    <text evidence="4">The sequence shown here is derived from an EMBL/GenBank/DDBJ whole genome shotgun (WGS) entry which is preliminary data.</text>
</comment>
<dbReference type="EMBL" id="AVBF01000009">
    <property type="protein sequence ID" value="KGP73728.1"/>
    <property type="molecule type" value="Genomic_DNA"/>
</dbReference>
<evidence type="ECO:0000313" key="5">
    <source>
        <dbReference type="Proteomes" id="UP000030147"/>
    </source>
</evidence>
<organism evidence="4 5">
    <name type="scientific">Pontibacillus yanchengensis Y32</name>
    <dbReference type="NCBI Taxonomy" id="1385514"/>
    <lineage>
        <taxon>Bacteria</taxon>
        <taxon>Bacillati</taxon>
        <taxon>Bacillota</taxon>
        <taxon>Bacilli</taxon>
        <taxon>Bacillales</taxon>
        <taxon>Bacillaceae</taxon>
        <taxon>Pontibacillus</taxon>
    </lineage>
</organism>
<protein>
    <submittedName>
        <fullName evidence="4">Chemotaxis protein</fullName>
    </submittedName>
</protein>
<dbReference type="PANTHER" id="PTHR32089">
    <property type="entry name" value="METHYL-ACCEPTING CHEMOTAXIS PROTEIN MCPB"/>
    <property type="match status" value="1"/>
</dbReference>
<dbReference type="PROSITE" id="PS50111">
    <property type="entry name" value="CHEMOTAXIS_TRANSDUC_2"/>
    <property type="match status" value="1"/>
</dbReference>
<dbReference type="InterPro" id="IPR004089">
    <property type="entry name" value="MCPsignal_dom"/>
</dbReference>
<dbReference type="Gene3D" id="3.30.450.20">
    <property type="entry name" value="PAS domain"/>
    <property type="match status" value="1"/>
</dbReference>
<dbReference type="AlphaFoldDB" id="A0A0A2TGZ3"/>
<dbReference type="Pfam" id="PF08448">
    <property type="entry name" value="PAS_4"/>
    <property type="match status" value="1"/>
</dbReference>
<dbReference type="eggNOG" id="COG0840">
    <property type="taxonomic scope" value="Bacteria"/>
</dbReference>
<dbReference type="Gene3D" id="1.10.287.950">
    <property type="entry name" value="Methyl-accepting chemotaxis protein"/>
    <property type="match status" value="1"/>
</dbReference>
<dbReference type="SMART" id="SM00283">
    <property type="entry name" value="MA"/>
    <property type="match status" value="1"/>
</dbReference>
<dbReference type="GO" id="GO:0007165">
    <property type="term" value="P:signal transduction"/>
    <property type="evidence" value="ECO:0007669"/>
    <property type="project" value="UniProtKB-KW"/>
</dbReference>
<evidence type="ECO:0000256" key="2">
    <source>
        <dbReference type="PROSITE-ProRule" id="PRU00284"/>
    </source>
</evidence>
<feature type="domain" description="Methyl-accepting transducer" evidence="3">
    <location>
        <begin position="118"/>
        <end position="298"/>
    </location>
</feature>
<dbReference type="Proteomes" id="UP000030147">
    <property type="component" value="Unassembled WGS sequence"/>
</dbReference>
<dbReference type="InterPro" id="IPR035965">
    <property type="entry name" value="PAS-like_dom_sf"/>
</dbReference>
<dbReference type="OrthoDB" id="9765776at2"/>